<dbReference type="PANTHER" id="PTHR37984">
    <property type="entry name" value="PROTEIN CBG26694"/>
    <property type="match status" value="1"/>
</dbReference>
<dbReference type="PANTHER" id="PTHR37984:SF5">
    <property type="entry name" value="PROTEIN NYNRIN-LIKE"/>
    <property type="match status" value="1"/>
</dbReference>
<dbReference type="InterPro" id="IPR012337">
    <property type="entry name" value="RNaseH-like_sf"/>
</dbReference>
<dbReference type="EMBL" id="JBFDAA010000008">
    <property type="protein sequence ID" value="KAL1130237.1"/>
    <property type="molecule type" value="Genomic_DNA"/>
</dbReference>
<evidence type="ECO:0000313" key="3">
    <source>
        <dbReference type="EMBL" id="KAL1130237.1"/>
    </source>
</evidence>
<feature type="domain" description="Integrase catalytic" evidence="2">
    <location>
        <begin position="68"/>
        <end position="193"/>
    </location>
</feature>
<feature type="region of interest" description="Disordered" evidence="1">
    <location>
        <begin position="255"/>
        <end position="295"/>
    </location>
</feature>
<feature type="region of interest" description="Disordered" evidence="1">
    <location>
        <begin position="340"/>
        <end position="382"/>
    </location>
</feature>
<dbReference type="SUPFAM" id="SSF53098">
    <property type="entry name" value="Ribonuclease H-like"/>
    <property type="match status" value="1"/>
</dbReference>
<feature type="compositionally biased region" description="Basic and acidic residues" evidence="1">
    <location>
        <begin position="340"/>
        <end position="355"/>
    </location>
</feature>
<name>A0ABD0YUK5_9HEMI</name>
<comment type="caution">
    <text evidence="3">The sequence shown here is derived from an EMBL/GenBank/DDBJ whole genome shotgun (WGS) entry which is preliminary data.</text>
</comment>
<gene>
    <name evidence="3" type="ORF">AAG570_013175</name>
</gene>
<evidence type="ECO:0000313" key="4">
    <source>
        <dbReference type="Proteomes" id="UP001558652"/>
    </source>
</evidence>
<evidence type="ECO:0000256" key="1">
    <source>
        <dbReference type="SAM" id="MobiDB-lite"/>
    </source>
</evidence>
<feature type="compositionally biased region" description="Basic and acidic residues" evidence="1">
    <location>
        <begin position="255"/>
        <end position="272"/>
    </location>
</feature>
<dbReference type="InterPro" id="IPR036397">
    <property type="entry name" value="RNaseH_sf"/>
</dbReference>
<dbReference type="PROSITE" id="PS50994">
    <property type="entry name" value="INTEGRASE"/>
    <property type="match status" value="1"/>
</dbReference>
<keyword evidence="4" id="KW-1185">Reference proteome</keyword>
<accession>A0ABD0YUK5</accession>
<dbReference type="Gene3D" id="3.30.420.10">
    <property type="entry name" value="Ribonuclease H-like superfamily/Ribonuclease H"/>
    <property type="match status" value="1"/>
</dbReference>
<sequence>MGAETLPEKEMMPAFECERMIYIGNGGVYAMIAKIIAECGICATAKYERSPEQTPQMLTPTPERRLDVVEADVMFLAGLRVLTMVDRLTSFALAHQLTNKTAAEVYTGLLSFFGTVGLPGTLGVKANFTTPGHPRSHGTVERLHNTMAEHLRLLQIDRGLEDSEAVARAVLAYNQSIHIATDAVPLELMRTWQMPAGSPPPDVVLRKAGRLKTTEFTPEIQSLLAQKASIAAQATAQMASQQVPVNIAIRMQRRETPKRERGEYKPHVDGPRGKNIGQKSTGYIRKKEKRRDVTSVRRRAHSLLLSIYKPGTETNRSRWRLMSCVVMRYDSRRGRYVWLEKERPSDSPPNEERSEGSLGEETASSGTVKAPEKMKSSYAEEA</sequence>
<evidence type="ECO:0000259" key="2">
    <source>
        <dbReference type="PROSITE" id="PS50994"/>
    </source>
</evidence>
<reference evidence="3 4" key="1">
    <citation type="submission" date="2024-07" db="EMBL/GenBank/DDBJ databases">
        <title>Chromosome-level genome assembly of the water stick insect Ranatra chinensis (Heteroptera: Nepidae).</title>
        <authorList>
            <person name="Liu X."/>
        </authorList>
    </citation>
    <scope>NUCLEOTIDE SEQUENCE [LARGE SCALE GENOMIC DNA]</scope>
    <source>
        <strain evidence="3">Cailab_2021Rc</strain>
        <tissue evidence="3">Muscle</tissue>
    </source>
</reference>
<dbReference type="InterPro" id="IPR050951">
    <property type="entry name" value="Retrovirus_Pol_polyprotein"/>
</dbReference>
<dbReference type="AlphaFoldDB" id="A0ABD0YUK5"/>
<organism evidence="3 4">
    <name type="scientific">Ranatra chinensis</name>
    <dbReference type="NCBI Taxonomy" id="642074"/>
    <lineage>
        <taxon>Eukaryota</taxon>
        <taxon>Metazoa</taxon>
        <taxon>Ecdysozoa</taxon>
        <taxon>Arthropoda</taxon>
        <taxon>Hexapoda</taxon>
        <taxon>Insecta</taxon>
        <taxon>Pterygota</taxon>
        <taxon>Neoptera</taxon>
        <taxon>Paraneoptera</taxon>
        <taxon>Hemiptera</taxon>
        <taxon>Heteroptera</taxon>
        <taxon>Panheteroptera</taxon>
        <taxon>Nepomorpha</taxon>
        <taxon>Nepidae</taxon>
        <taxon>Ranatrinae</taxon>
        <taxon>Ranatra</taxon>
    </lineage>
</organism>
<protein>
    <recommendedName>
        <fullName evidence="2">Integrase catalytic domain-containing protein</fullName>
    </recommendedName>
</protein>
<proteinExistence type="predicted"/>
<dbReference type="Proteomes" id="UP001558652">
    <property type="component" value="Unassembled WGS sequence"/>
</dbReference>
<dbReference type="InterPro" id="IPR001584">
    <property type="entry name" value="Integrase_cat-core"/>
</dbReference>